<protein>
    <submittedName>
        <fullName evidence="1">Uncharacterized protein</fullName>
    </submittedName>
</protein>
<proteinExistence type="predicted"/>
<dbReference type="EMBL" id="BNJG01000001">
    <property type="protein sequence ID" value="GHO55037.1"/>
    <property type="molecule type" value="Genomic_DNA"/>
</dbReference>
<gene>
    <name evidence="1" type="ORF">KSB_35120</name>
</gene>
<evidence type="ECO:0000313" key="1">
    <source>
        <dbReference type="EMBL" id="GHO55037.1"/>
    </source>
</evidence>
<dbReference type="Proteomes" id="UP000654345">
    <property type="component" value="Unassembled WGS sequence"/>
</dbReference>
<evidence type="ECO:0000313" key="2">
    <source>
        <dbReference type="Proteomes" id="UP000654345"/>
    </source>
</evidence>
<accession>A0ABQ3UQZ6</accession>
<reference evidence="1 2" key="1">
    <citation type="journal article" date="2021" name="Int. J. Syst. Evol. Microbiol.">
        <title>Reticulibacter mediterranei gen. nov., sp. nov., within the new family Reticulibacteraceae fam. nov., and Ktedonospora formicarum gen. nov., sp. nov., Ktedonobacter robiniae sp. nov., Dictyobacter formicarum sp. nov. and Dictyobacter arantiisoli sp. nov., belonging to the class Ktedonobacteria.</title>
        <authorList>
            <person name="Yabe S."/>
            <person name="Zheng Y."/>
            <person name="Wang C.M."/>
            <person name="Sakai Y."/>
            <person name="Abe K."/>
            <person name="Yokota A."/>
            <person name="Donadio S."/>
            <person name="Cavaletti L."/>
            <person name="Monciardini P."/>
        </authorList>
    </citation>
    <scope>NUCLEOTIDE SEQUENCE [LARGE SCALE GENOMIC DNA]</scope>
    <source>
        <strain evidence="1 2">SOSP1-30</strain>
    </source>
</reference>
<keyword evidence="2" id="KW-1185">Reference proteome</keyword>
<organism evidence="1 2">
    <name type="scientific">Ktedonobacter robiniae</name>
    <dbReference type="NCBI Taxonomy" id="2778365"/>
    <lineage>
        <taxon>Bacteria</taxon>
        <taxon>Bacillati</taxon>
        <taxon>Chloroflexota</taxon>
        <taxon>Ktedonobacteria</taxon>
        <taxon>Ktedonobacterales</taxon>
        <taxon>Ktedonobacteraceae</taxon>
        <taxon>Ktedonobacter</taxon>
    </lineage>
</organism>
<name>A0ABQ3UQZ6_9CHLR</name>
<comment type="caution">
    <text evidence="1">The sequence shown here is derived from an EMBL/GenBank/DDBJ whole genome shotgun (WGS) entry which is preliminary data.</text>
</comment>
<sequence length="50" mass="5705">MAMFRVMNPTFLVMCRGSAYLAFFCEGELCKQDPYSYTYTLAIFEGNSVS</sequence>